<dbReference type="Pfam" id="PF03457">
    <property type="entry name" value="HA"/>
    <property type="match status" value="2"/>
</dbReference>
<organism evidence="2 3">
    <name type="scientific">Parabacteroides goldsteinii DSM 19448 = WAL 12034</name>
    <dbReference type="NCBI Taxonomy" id="927665"/>
    <lineage>
        <taxon>Bacteria</taxon>
        <taxon>Pseudomonadati</taxon>
        <taxon>Bacteroidota</taxon>
        <taxon>Bacteroidia</taxon>
        <taxon>Bacteroidales</taxon>
        <taxon>Tannerellaceae</taxon>
        <taxon>Parabacteroides</taxon>
    </lineage>
</organism>
<name>A0A0F5JQL9_9BACT</name>
<sequence length="302" mass="36580">MNKRKKKRNGILRAIIVFYDKHNKWPVPTAKEAKERSLGQWISRCRFLKNHSPEKLIGKQIRLIDRIDADKIRKKTEQWQNNYNNLKIFLEKEQRWPSSSASDPLEIKLSNWCATQKITRKNTPKTKQNKERIKLLDDIGFNWYTYNKRRSWKESFNLVRDYYNNTGRWPAHTRDQEESRLAKWCSKMRAYKNGSDTTITLTPRQIKKLTDLGFDWSDSQSSNGRSPERLEKIWLERYHEFSEFITNEKRYPRSRTGTENEKEESLYSWWMRMGYLKRRGKLSSERIQLLDRIGFRWGKENE</sequence>
<accession>A0A0F5JQL9</accession>
<dbReference type="HOGENOM" id="CLU_879537_0_0_10"/>
<dbReference type="EMBL" id="AQHV01000001">
    <property type="protein sequence ID" value="KKB59910.1"/>
    <property type="molecule type" value="Genomic_DNA"/>
</dbReference>
<dbReference type="STRING" id="927665.HMPREF1535_00182"/>
<evidence type="ECO:0000259" key="1">
    <source>
        <dbReference type="Pfam" id="PF03457"/>
    </source>
</evidence>
<dbReference type="Gene3D" id="6.10.140.530">
    <property type="match status" value="3"/>
</dbReference>
<dbReference type="PANTHER" id="PTHR33418:SF1">
    <property type="entry name" value="HELICASE-ASSOCIATED DOMAIN-CONTAINING PROTEIN"/>
    <property type="match status" value="1"/>
</dbReference>
<reference evidence="2 3" key="1">
    <citation type="submission" date="2013-04" db="EMBL/GenBank/DDBJ databases">
        <title>The Genome Sequence of Parabacteroides goldsteinii DSM 19448.</title>
        <authorList>
            <consortium name="The Broad Institute Genomics Platform"/>
            <person name="Earl A."/>
            <person name="Ward D."/>
            <person name="Feldgarden M."/>
            <person name="Gevers D."/>
            <person name="Martens E."/>
            <person name="Sakamoto M."/>
            <person name="Benno Y."/>
            <person name="Song Y."/>
            <person name="Liu C."/>
            <person name="Lee J."/>
            <person name="Bolanos M."/>
            <person name="Vaisanen M.L."/>
            <person name="Finegold S.M."/>
            <person name="Walker B."/>
            <person name="Young S."/>
            <person name="Zeng Q."/>
            <person name="Gargeya S."/>
            <person name="Fitzgerald M."/>
            <person name="Haas B."/>
            <person name="Abouelleil A."/>
            <person name="Allen A.W."/>
            <person name="Alvarado L."/>
            <person name="Arachchi H.M."/>
            <person name="Berlin A.M."/>
            <person name="Chapman S.B."/>
            <person name="Gainer-Dewar J."/>
            <person name="Goldberg J."/>
            <person name="Griggs A."/>
            <person name="Gujja S."/>
            <person name="Hansen M."/>
            <person name="Howarth C."/>
            <person name="Imamovic A."/>
            <person name="Ireland A."/>
            <person name="Larimer J."/>
            <person name="McCowan C."/>
            <person name="Murphy C."/>
            <person name="Pearson M."/>
            <person name="Poon T.W."/>
            <person name="Priest M."/>
            <person name="Roberts A."/>
            <person name="Saif S."/>
            <person name="Shea T."/>
            <person name="Sisk P."/>
            <person name="Sykes S."/>
            <person name="Wortman J."/>
            <person name="Nusbaum C."/>
            <person name="Birren B."/>
        </authorList>
    </citation>
    <scope>NUCLEOTIDE SEQUENCE [LARGE SCALE GENOMIC DNA]</scope>
    <source>
        <strain evidence="2 3">DSM 19448</strain>
    </source>
</reference>
<protein>
    <recommendedName>
        <fullName evidence="1">Helicase-associated domain-containing protein</fullName>
    </recommendedName>
</protein>
<dbReference type="InterPro" id="IPR005114">
    <property type="entry name" value="Helicase_assoc"/>
</dbReference>
<feature type="domain" description="Helicase-associated" evidence="1">
    <location>
        <begin position="76"/>
        <end position="141"/>
    </location>
</feature>
<dbReference type="RefSeq" id="WP_046145017.1">
    <property type="nucleotide sequence ID" value="NZ_KQ033912.1"/>
</dbReference>
<evidence type="ECO:0000313" key="2">
    <source>
        <dbReference type="EMBL" id="KKB59910.1"/>
    </source>
</evidence>
<dbReference type="PANTHER" id="PTHR33418">
    <property type="entry name" value="HELICASE-ASSOCIATED"/>
    <property type="match status" value="1"/>
</dbReference>
<dbReference type="PATRIC" id="fig|927665.4.peg.181"/>
<comment type="caution">
    <text evidence="2">The sequence shown here is derived from an EMBL/GenBank/DDBJ whole genome shotgun (WGS) entry which is preliminary data.</text>
</comment>
<gene>
    <name evidence="2" type="ORF">HMPREF1535_00182</name>
</gene>
<feature type="domain" description="Helicase-associated" evidence="1">
    <location>
        <begin position="149"/>
        <end position="214"/>
    </location>
</feature>
<dbReference type="Proteomes" id="UP000033047">
    <property type="component" value="Unassembled WGS sequence"/>
</dbReference>
<evidence type="ECO:0000313" key="3">
    <source>
        <dbReference type="Proteomes" id="UP000033047"/>
    </source>
</evidence>
<proteinExistence type="predicted"/>
<dbReference type="AlphaFoldDB" id="A0A0F5JQL9"/>